<evidence type="ECO:0000313" key="2">
    <source>
        <dbReference type="EMBL" id="KAJ2904286.1"/>
    </source>
</evidence>
<evidence type="ECO:0008006" key="4">
    <source>
        <dbReference type="Google" id="ProtNLM"/>
    </source>
</evidence>
<reference evidence="2" key="1">
    <citation type="submission" date="2022-07" db="EMBL/GenBank/DDBJ databases">
        <title>Draft genome sequence of Zalerion maritima ATCC 34329, a (micro)plastics degrading marine fungus.</title>
        <authorList>
            <person name="Paco A."/>
            <person name="Goncalves M.F.M."/>
            <person name="Rocha-Santos T.A.P."/>
            <person name="Alves A."/>
        </authorList>
    </citation>
    <scope>NUCLEOTIDE SEQUENCE</scope>
    <source>
        <strain evidence="2">ATCC 34329</strain>
    </source>
</reference>
<dbReference type="InterPro" id="IPR011990">
    <property type="entry name" value="TPR-like_helical_dom_sf"/>
</dbReference>
<organism evidence="2 3">
    <name type="scientific">Zalerion maritima</name>
    <dbReference type="NCBI Taxonomy" id="339359"/>
    <lineage>
        <taxon>Eukaryota</taxon>
        <taxon>Fungi</taxon>
        <taxon>Dikarya</taxon>
        <taxon>Ascomycota</taxon>
        <taxon>Pezizomycotina</taxon>
        <taxon>Sordariomycetes</taxon>
        <taxon>Lulworthiomycetidae</taxon>
        <taxon>Lulworthiales</taxon>
        <taxon>Lulworthiaceae</taxon>
        <taxon>Zalerion</taxon>
    </lineage>
</organism>
<keyword evidence="3" id="KW-1185">Reference proteome</keyword>
<dbReference type="AlphaFoldDB" id="A0AAD5RW74"/>
<proteinExistence type="inferred from homology"/>
<dbReference type="Gene3D" id="1.25.40.10">
    <property type="entry name" value="Tetratricopeptide repeat domain"/>
    <property type="match status" value="1"/>
</dbReference>
<gene>
    <name evidence="2" type="ORF">MKZ38_008345</name>
</gene>
<evidence type="ECO:0000313" key="3">
    <source>
        <dbReference type="Proteomes" id="UP001201980"/>
    </source>
</evidence>
<dbReference type="InterPro" id="IPR007317">
    <property type="entry name" value="GET4"/>
</dbReference>
<dbReference type="GO" id="GO:0045048">
    <property type="term" value="P:protein insertion into ER membrane"/>
    <property type="evidence" value="ECO:0007669"/>
    <property type="project" value="InterPro"/>
</dbReference>
<name>A0AAD5RW74_9PEZI</name>
<comment type="similarity">
    <text evidence="1">Belongs to the GET4 family.</text>
</comment>
<dbReference type="PANTHER" id="PTHR12875:SF0">
    <property type="entry name" value="GOLGI TO ER TRAFFIC PROTEIN 4 HOMOLOG"/>
    <property type="match status" value="1"/>
</dbReference>
<dbReference type="Pfam" id="PF04190">
    <property type="entry name" value="GET4"/>
    <property type="match status" value="1"/>
</dbReference>
<dbReference type="GO" id="GO:0072380">
    <property type="term" value="C:TRC complex"/>
    <property type="evidence" value="ECO:0007669"/>
    <property type="project" value="TreeGrafter"/>
</dbReference>
<accession>A0AAD5RW74</accession>
<protein>
    <recommendedName>
        <fullName evidence="4">DUF410-domain-containing protein</fullName>
    </recommendedName>
</protein>
<sequence length="327" mass="36306">MSRLLKTNEAGIARIRKSIASGDFDCYAISLDAKAKAIQRYSKLGDFPTAIDLLNDVAHAIFKAGKGSSGGDVANELMATYKVAKLEPDATSKGRVLALLRAFPSGEPSRKTFIGEIISWSGQFGKFPAGDPELHHAAGSLYAQERLVGPAEHHLVLGTKDSPDVLVRLQYAWYRKNDSHTAPFFCARSVLPYLLMRNLRSANAAYDRFVALLTTDNPNLGTQEVRGSVNACKLRVFPSLPLLNFLGFMLLAVQRGTLSPEETDQIKRGDERLWRELIMQYKQDLEGLGWESTLETIARMYFQIEPPRKFDMMGTLLSQMMGGGSRR</sequence>
<dbReference type="EMBL" id="JAKWBI020000057">
    <property type="protein sequence ID" value="KAJ2904286.1"/>
    <property type="molecule type" value="Genomic_DNA"/>
</dbReference>
<dbReference type="Proteomes" id="UP001201980">
    <property type="component" value="Unassembled WGS sequence"/>
</dbReference>
<comment type="caution">
    <text evidence="2">The sequence shown here is derived from an EMBL/GenBank/DDBJ whole genome shotgun (WGS) entry which is preliminary data.</text>
</comment>
<evidence type="ECO:0000256" key="1">
    <source>
        <dbReference type="ARBA" id="ARBA00005351"/>
    </source>
</evidence>
<dbReference type="PANTHER" id="PTHR12875">
    <property type="entry name" value="GOLGI TO ER TRAFFIC PROTEIN 4 HOMOLOG"/>
    <property type="match status" value="1"/>
</dbReference>